<keyword evidence="3" id="KW-0500">Molybdenum</keyword>
<comment type="similarity">
    <text evidence="2">Belongs to the prokaryotic molybdopterin-containing oxidoreductase family.</text>
</comment>
<dbReference type="CDD" id="cd02782">
    <property type="entry name" value="MopB_CT_1"/>
    <property type="match status" value="1"/>
</dbReference>
<dbReference type="GO" id="GO:0046872">
    <property type="term" value="F:metal ion binding"/>
    <property type="evidence" value="ECO:0007669"/>
    <property type="project" value="UniProtKB-KW"/>
</dbReference>
<reference evidence="9" key="1">
    <citation type="journal article" date="2019" name="PLoS Negl. Trop. Dis.">
        <title>Revisiting the worldwide diversity of Leptospira species in the environment.</title>
        <authorList>
            <person name="Vincent A.T."/>
            <person name="Schiettekatte O."/>
            <person name="Bourhy P."/>
            <person name="Veyrier F.J."/>
            <person name="Picardeau M."/>
        </authorList>
    </citation>
    <scope>NUCLEOTIDE SEQUENCE [LARGE SCALE GENOMIC DNA]</scope>
    <source>
        <strain evidence="9">SSW15</strain>
    </source>
</reference>
<protein>
    <submittedName>
        <fullName evidence="9">Molybdopterin oxidoreductase family protein</fullName>
    </submittedName>
</protein>
<dbReference type="Pfam" id="PF00384">
    <property type="entry name" value="Molybdopterin"/>
    <property type="match status" value="1"/>
</dbReference>
<keyword evidence="4" id="KW-0479">Metal-binding</keyword>
<evidence type="ECO:0000256" key="6">
    <source>
        <dbReference type="ARBA" id="ARBA00023004"/>
    </source>
</evidence>
<dbReference type="SUPFAM" id="SSF50692">
    <property type="entry name" value="ADC-like"/>
    <property type="match status" value="1"/>
</dbReference>
<keyword evidence="7" id="KW-0411">Iron-sulfur</keyword>
<dbReference type="OrthoDB" id="9803192at2"/>
<keyword evidence="6" id="KW-0408">Iron</keyword>
<proteinExistence type="inferred from homology"/>
<feature type="domain" description="4Fe-4S Mo/W bis-MGD-type" evidence="8">
    <location>
        <begin position="2"/>
        <end position="58"/>
    </location>
</feature>
<evidence type="ECO:0000256" key="4">
    <source>
        <dbReference type="ARBA" id="ARBA00022723"/>
    </source>
</evidence>
<accession>A0A4R9G441</accession>
<dbReference type="InterPro" id="IPR006655">
    <property type="entry name" value="Mopterin_OxRdtase_prok_CS"/>
</dbReference>
<dbReference type="GO" id="GO:0016491">
    <property type="term" value="F:oxidoreductase activity"/>
    <property type="evidence" value="ECO:0007669"/>
    <property type="project" value="UniProtKB-KW"/>
</dbReference>
<evidence type="ECO:0000256" key="3">
    <source>
        <dbReference type="ARBA" id="ARBA00022505"/>
    </source>
</evidence>
<evidence type="ECO:0000256" key="1">
    <source>
        <dbReference type="ARBA" id="ARBA00001942"/>
    </source>
</evidence>
<keyword evidence="5" id="KW-0560">Oxidoreductase</keyword>
<dbReference type="PANTHER" id="PTHR43742:SF6">
    <property type="entry name" value="OXIDOREDUCTASE YYAE-RELATED"/>
    <property type="match status" value="1"/>
</dbReference>
<name>A0A4R9G441_9LEPT</name>
<evidence type="ECO:0000256" key="2">
    <source>
        <dbReference type="ARBA" id="ARBA00010312"/>
    </source>
</evidence>
<dbReference type="Proteomes" id="UP000298458">
    <property type="component" value="Unassembled WGS sequence"/>
</dbReference>
<dbReference type="SMART" id="SM00926">
    <property type="entry name" value="Molybdop_Fe4S4"/>
    <property type="match status" value="1"/>
</dbReference>
<dbReference type="SUPFAM" id="SSF53706">
    <property type="entry name" value="Formate dehydrogenase/DMSO reductase, domains 1-3"/>
    <property type="match status" value="1"/>
</dbReference>
<dbReference type="Pfam" id="PF04879">
    <property type="entry name" value="Molybdop_Fe4S4"/>
    <property type="match status" value="1"/>
</dbReference>
<dbReference type="GO" id="GO:0043546">
    <property type="term" value="F:molybdopterin cofactor binding"/>
    <property type="evidence" value="ECO:0007669"/>
    <property type="project" value="InterPro"/>
</dbReference>
<dbReference type="Pfam" id="PF01568">
    <property type="entry name" value="Molydop_binding"/>
    <property type="match status" value="1"/>
</dbReference>
<dbReference type="InterPro" id="IPR006657">
    <property type="entry name" value="MoPterin_dinucl-bd_dom"/>
</dbReference>
<evidence type="ECO:0000313" key="10">
    <source>
        <dbReference type="Proteomes" id="UP000298458"/>
    </source>
</evidence>
<dbReference type="RefSeq" id="WP_135769395.1">
    <property type="nucleotide sequence ID" value="NZ_RQET01000014.1"/>
</dbReference>
<evidence type="ECO:0000313" key="9">
    <source>
        <dbReference type="EMBL" id="TGK06268.1"/>
    </source>
</evidence>
<dbReference type="Gene3D" id="3.40.50.740">
    <property type="match status" value="1"/>
</dbReference>
<comment type="caution">
    <text evidence="9">The sequence shown here is derived from an EMBL/GenBank/DDBJ whole genome shotgun (WGS) entry which is preliminary data.</text>
</comment>
<dbReference type="GO" id="GO:0051536">
    <property type="term" value="F:iron-sulfur cluster binding"/>
    <property type="evidence" value="ECO:0007669"/>
    <property type="project" value="UniProtKB-KW"/>
</dbReference>
<evidence type="ECO:0000259" key="8">
    <source>
        <dbReference type="PROSITE" id="PS51669"/>
    </source>
</evidence>
<dbReference type="Gene3D" id="2.40.40.20">
    <property type="match status" value="1"/>
</dbReference>
<organism evidence="9 10">
    <name type="scientific">Leptospira fletcheri</name>
    <dbReference type="NCBI Taxonomy" id="2484981"/>
    <lineage>
        <taxon>Bacteria</taxon>
        <taxon>Pseudomonadati</taxon>
        <taxon>Spirochaetota</taxon>
        <taxon>Spirochaetia</taxon>
        <taxon>Leptospirales</taxon>
        <taxon>Leptospiraceae</taxon>
        <taxon>Leptospira</taxon>
    </lineage>
</organism>
<gene>
    <name evidence="9" type="ORF">EHO60_16940</name>
</gene>
<evidence type="ECO:0000256" key="5">
    <source>
        <dbReference type="ARBA" id="ARBA00023002"/>
    </source>
</evidence>
<comment type="cofactor">
    <cofactor evidence="1">
        <name>Mo-bis(molybdopterin guanine dinucleotide)</name>
        <dbReference type="ChEBI" id="CHEBI:60539"/>
    </cofactor>
</comment>
<keyword evidence="10" id="KW-1185">Reference proteome</keyword>
<dbReference type="EMBL" id="RQET01000014">
    <property type="protein sequence ID" value="TGK06268.1"/>
    <property type="molecule type" value="Genomic_DNA"/>
</dbReference>
<dbReference type="Gene3D" id="2.20.25.90">
    <property type="entry name" value="ADC-like domains"/>
    <property type="match status" value="1"/>
</dbReference>
<evidence type="ECO:0000256" key="7">
    <source>
        <dbReference type="ARBA" id="ARBA00023014"/>
    </source>
</evidence>
<dbReference type="PROSITE" id="PS00932">
    <property type="entry name" value="MOLYBDOPTERIN_PROK_3"/>
    <property type="match status" value="1"/>
</dbReference>
<dbReference type="InterPro" id="IPR009010">
    <property type="entry name" value="Asp_de-COase-like_dom_sf"/>
</dbReference>
<dbReference type="PANTHER" id="PTHR43742">
    <property type="entry name" value="TRIMETHYLAMINE-N-OXIDE REDUCTASE"/>
    <property type="match status" value="1"/>
</dbReference>
<dbReference type="InterPro" id="IPR006656">
    <property type="entry name" value="Mopterin_OxRdtase"/>
</dbReference>
<dbReference type="PROSITE" id="PS51669">
    <property type="entry name" value="4FE4S_MOW_BIS_MGD"/>
    <property type="match status" value="1"/>
</dbReference>
<dbReference type="AlphaFoldDB" id="A0A4R9G441"/>
<sequence>MTGTHFRTCTLCEAMCGLRIEVENDSIVAIRGDKDDAFSRGHLCAKGPELKNLYEDSDRLKFPIKRTPSGWEKVSWIDALSDIALRLVGIQDRYGNDSVAVYNGNPTVHNYGSMLFGQRFTNRIRTKNLYSATSVDQLPHQLLSYLMFGHQLLVPIPDIDNTNFFLILGGNPFASNGSLMSVPDVKKRLKAIQERGGKYVVVDPRRTETAAHADEHIFIRPGSDAFFLFAIIHSLFQKNRIKPSSLYKTEDVDRIRELSSEFSPQATERVTGVSAETVERIASEFADAKGAVCYGRVGVSTQEFGAICQWLINSINILTGNMDSRGGAMFTLPAVDVVDPKSTMRTSPGSFDTFRSRVRGLPEFNDELPVAALAEEILTEGEGQVKAFVTSAGNPVLSTPNGGKLEKALSNLEFMVSFDFYLNETTKYANYILPPTSPLEHDHYDLIFNVFAVRNVARYCQPVFEPEAGMLHDWEIFSDLTKRLELARAGKPLPEELIKSKITPASIIDHALRSGPYGAKGEKNLELSLDTLKANPHGVDLGALESCFPERLQTPDQKICLVPERVLSDMGRLKHRFEEVRTSNESLSSGRPFLLIGRRHLRNNNSWMHNLPKLMTGKDRCTLLIHPDDAESLGIREEEEVLVESRVGKIFLPAELTDDMMRGVVSIPHGFGHTRSGTKLQVASQFAGASINDLTDDSSVDEFSGNAAFSGIPVSIRRKSA</sequence>
<dbReference type="Gene3D" id="3.40.228.10">
    <property type="entry name" value="Dimethylsulfoxide Reductase, domain 2"/>
    <property type="match status" value="1"/>
</dbReference>
<dbReference type="InterPro" id="IPR006963">
    <property type="entry name" value="Mopterin_OxRdtase_4Fe-4S_dom"/>
</dbReference>
<dbReference type="InterPro" id="IPR050612">
    <property type="entry name" value="Prok_Mopterin_Oxidored"/>
</dbReference>